<dbReference type="Proteomes" id="UP000305906">
    <property type="component" value="Unassembled WGS sequence"/>
</dbReference>
<evidence type="ECO:0000259" key="5">
    <source>
        <dbReference type="Pfam" id="PF13404"/>
    </source>
</evidence>
<accession>A0A5R9G5J9</accession>
<evidence type="ECO:0000256" key="2">
    <source>
        <dbReference type="ARBA" id="ARBA00023125"/>
    </source>
</evidence>
<dbReference type="PANTHER" id="PTHR30154:SF34">
    <property type="entry name" value="TRANSCRIPTIONAL REGULATOR AZLB"/>
    <property type="match status" value="1"/>
</dbReference>
<feature type="domain" description="HTH asnC-type" evidence="5">
    <location>
        <begin position="231"/>
        <end position="270"/>
    </location>
</feature>
<dbReference type="Gene3D" id="3.30.70.920">
    <property type="match status" value="2"/>
</dbReference>
<keyword evidence="7" id="KW-1185">Reference proteome</keyword>
<evidence type="ECO:0000256" key="1">
    <source>
        <dbReference type="ARBA" id="ARBA00023015"/>
    </source>
</evidence>
<dbReference type="Pfam" id="PF01037">
    <property type="entry name" value="AsnC_trans_reg"/>
    <property type="match status" value="2"/>
</dbReference>
<name>A0A5R9G5J9_9ACTN</name>
<dbReference type="Pfam" id="PF13404">
    <property type="entry name" value="HTH_AsnC-type"/>
    <property type="match status" value="2"/>
</dbReference>
<dbReference type="GO" id="GO:0043200">
    <property type="term" value="P:response to amino acid"/>
    <property type="evidence" value="ECO:0007669"/>
    <property type="project" value="TreeGrafter"/>
</dbReference>
<dbReference type="SMART" id="SM00344">
    <property type="entry name" value="HTH_ASNC"/>
    <property type="match status" value="2"/>
</dbReference>
<feature type="domain" description="Transcription regulator AsnC/Lrp ligand binding" evidence="4">
    <location>
        <begin position="300"/>
        <end position="365"/>
    </location>
</feature>
<dbReference type="Gene3D" id="1.10.10.10">
    <property type="entry name" value="Winged helix-like DNA-binding domain superfamily/Winged helix DNA-binding domain"/>
    <property type="match status" value="2"/>
</dbReference>
<dbReference type="GO" id="GO:0043565">
    <property type="term" value="F:sequence-specific DNA binding"/>
    <property type="evidence" value="ECO:0007669"/>
    <property type="project" value="InterPro"/>
</dbReference>
<dbReference type="InterPro" id="IPR036390">
    <property type="entry name" value="WH_DNA-bd_sf"/>
</dbReference>
<gene>
    <name evidence="6" type="ORF">FE633_00730</name>
</gene>
<feature type="domain" description="HTH asnC-type" evidence="5">
    <location>
        <begin position="56"/>
        <end position="97"/>
    </location>
</feature>
<evidence type="ECO:0000313" key="7">
    <source>
        <dbReference type="Proteomes" id="UP000305906"/>
    </source>
</evidence>
<dbReference type="SUPFAM" id="SSF46785">
    <property type="entry name" value="Winged helix' DNA-binding domain"/>
    <property type="match status" value="1"/>
</dbReference>
<protein>
    <submittedName>
        <fullName evidence="6">Lrp/AsnC family transcriptional regulator</fullName>
    </submittedName>
</protein>
<organism evidence="6 7">
    <name type="scientific">Streptomyces montanus</name>
    <dbReference type="NCBI Taxonomy" id="2580423"/>
    <lineage>
        <taxon>Bacteria</taxon>
        <taxon>Bacillati</taxon>
        <taxon>Actinomycetota</taxon>
        <taxon>Actinomycetes</taxon>
        <taxon>Kitasatosporales</taxon>
        <taxon>Streptomycetaceae</taxon>
        <taxon>Streptomyces</taxon>
    </lineage>
</organism>
<evidence type="ECO:0000259" key="4">
    <source>
        <dbReference type="Pfam" id="PF01037"/>
    </source>
</evidence>
<dbReference type="AlphaFoldDB" id="A0A5R9G5J9"/>
<evidence type="ECO:0000313" key="6">
    <source>
        <dbReference type="EMBL" id="TLS48043.1"/>
    </source>
</evidence>
<dbReference type="InterPro" id="IPR000485">
    <property type="entry name" value="AsnC-type_HTH_dom"/>
</dbReference>
<evidence type="ECO:0000256" key="3">
    <source>
        <dbReference type="ARBA" id="ARBA00023163"/>
    </source>
</evidence>
<dbReference type="InterPro" id="IPR019888">
    <property type="entry name" value="Tscrpt_reg_AsnC-like"/>
</dbReference>
<dbReference type="InterPro" id="IPR036388">
    <property type="entry name" value="WH-like_DNA-bd_sf"/>
</dbReference>
<dbReference type="SUPFAM" id="SSF54909">
    <property type="entry name" value="Dimeric alpha+beta barrel"/>
    <property type="match status" value="2"/>
</dbReference>
<comment type="caution">
    <text evidence="6">The sequence shown here is derived from an EMBL/GenBank/DDBJ whole genome shotgun (WGS) entry which is preliminary data.</text>
</comment>
<keyword evidence="1" id="KW-0805">Transcription regulation</keyword>
<dbReference type="InterPro" id="IPR011008">
    <property type="entry name" value="Dimeric_a/b-barrel"/>
</dbReference>
<keyword evidence="2" id="KW-0238">DNA-binding</keyword>
<dbReference type="PANTHER" id="PTHR30154">
    <property type="entry name" value="LEUCINE-RESPONSIVE REGULATORY PROTEIN"/>
    <property type="match status" value="1"/>
</dbReference>
<feature type="domain" description="Transcription regulator AsnC/Lrp ligand binding" evidence="4">
    <location>
        <begin position="121"/>
        <end position="189"/>
    </location>
</feature>
<reference evidence="6 7" key="1">
    <citation type="submission" date="2019-05" db="EMBL/GenBank/DDBJ databases">
        <title>Streptomyces sp. NEAU-C151, a novel actinomycete isolated from soil.</title>
        <authorList>
            <person name="Han L."/>
            <person name="Jiang H."/>
        </authorList>
    </citation>
    <scope>NUCLEOTIDE SEQUENCE [LARGE SCALE GENOMIC DNA]</scope>
    <source>
        <strain evidence="6 7">NEAU-C151</strain>
    </source>
</reference>
<keyword evidence="3" id="KW-0804">Transcription</keyword>
<dbReference type="GO" id="GO:0005829">
    <property type="term" value="C:cytosol"/>
    <property type="evidence" value="ECO:0007669"/>
    <property type="project" value="TreeGrafter"/>
</dbReference>
<dbReference type="InterPro" id="IPR019887">
    <property type="entry name" value="Tscrpt_reg_AsnC/Lrp_C"/>
</dbReference>
<sequence length="404" mass="43399">MRKKTWCCDAGFTPDSPDVRREAPSMGVQDCAAEQAAAATAATNAAAAAADTDVELDELDRAVVHALQIHPRAPWTLVGEVLGVNPVTAARRWHRLEEAGLAWVTAYPRLSNSRIVVTGVIEVDTEPGVAEDVARSLAADPAVANLKLTAGGRDLVASVQARSLDELARVPTLLFQRTPGVRATRTHVSTGVSTEGSRWRLRSLDDAQSARIQAAVPPTGRPVPAAEARWDALDARLLELLSVDGRMSLRDLAVATDTSLTTVRRRVQSLIASRLSLRCDLARPLSGWPLSAVYFASVPGQYVEETSRVLAGVREVRSCAITAGPHNLVIDVWLRDLRDVHAFEAHLSRKLPRLTVADRSVVLRTIKHMGHLLDHDGRCVGVVPLRHPQGPRSAAAGSVVGSAV</sequence>
<proteinExistence type="predicted"/>
<dbReference type="EMBL" id="VBZC01000001">
    <property type="protein sequence ID" value="TLS48043.1"/>
    <property type="molecule type" value="Genomic_DNA"/>
</dbReference>